<dbReference type="GO" id="GO:0000160">
    <property type="term" value="P:phosphorelay signal transduction system"/>
    <property type="evidence" value="ECO:0007669"/>
    <property type="project" value="InterPro"/>
</dbReference>
<feature type="region of interest" description="Disordered" evidence="2">
    <location>
        <begin position="148"/>
        <end position="215"/>
    </location>
</feature>
<name>A0AAD3DU50_9CHLO</name>
<organism evidence="4 5">
    <name type="scientific">Astrephomene gubernaculifera</name>
    <dbReference type="NCBI Taxonomy" id="47775"/>
    <lineage>
        <taxon>Eukaryota</taxon>
        <taxon>Viridiplantae</taxon>
        <taxon>Chlorophyta</taxon>
        <taxon>core chlorophytes</taxon>
        <taxon>Chlorophyceae</taxon>
        <taxon>CS clade</taxon>
        <taxon>Chlamydomonadales</taxon>
        <taxon>Astrephomenaceae</taxon>
        <taxon>Astrephomene</taxon>
    </lineage>
</organism>
<dbReference type="InterPro" id="IPR052048">
    <property type="entry name" value="ST_Response_Regulator"/>
</dbReference>
<dbReference type="PANTHER" id="PTHR43228:SF1">
    <property type="entry name" value="TWO-COMPONENT RESPONSE REGULATOR ARR22"/>
    <property type="match status" value="1"/>
</dbReference>
<dbReference type="EMBL" id="BMAR01000020">
    <property type="protein sequence ID" value="GFR47893.1"/>
    <property type="molecule type" value="Genomic_DNA"/>
</dbReference>
<dbReference type="PROSITE" id="PS50110">
    <property type="entry name" value="RESPONSE_REGULATORY"/>
    <property type="match status" value="1"/>
</dbReference>
<evidence type="ECO:0000259" key="3">
    <source>
        <dbReference type="PROSITE" id="PS50110"/>
    </source>
</evidence>
<accession>A0AAD3DU50</accession>
<gene>
    <name evidence="4" type="ORF">Agub_g9703</name>
</gene>
<evidence type="ECO:0000313" key="5">
    <source>
        <dbReference type="Proteomes" id="UP001054857"/>
    </source>
</evidence>
<dbReference type="PANTHER" id="PTHR43228">
    <property type="entry name" value="TWO-COMPONENT RESPONSE REGULATOR"/>
    <property type="match status" value="1"/>
</dbReference>
<evidence type="ECO:0000256" key="2">
    <source>
        <dbReference type="SAM" id="MobiDB-lite"/>
    </source>
</evidence>
<feature type="compositionally biased region" description="Basic residues" evidence="2">
    <location>
        <begin position="194"/>
        <end position="212"/>
    </location>
</feature>
<evidence type="ECO:0000256" key="1">
    <source>
        <dbReference type="PROSITE-ProRule" id="PRU00169"/>
    </source>
</evidence>
<keyword evidence="5" id="KW-1185">Reference proteome</keyword>
<comment type="caution">
    <text evidence="4">The sequence shown here is derived from an EMBL/GenBank/DDBJ whole genome shotgun (WGS) entry which is preliminary data.</text>
</comment>
<dbReference type="InterPro" id="IPR011006">
    <property type="entry name" value="CheY-like_superfamily"/>
</dbReference>
<dbReference type="Pfam" id="PF00072">
    <property type="entry name" value="Response_reg"/>
    <property type="match status" value="1"/>
</dbReference>
<proteinExistence type="predicted"/>
<sequence>MARPQKALVVDDLPVNRLILGTILSKLGFEVLEAENGLQCIDVYSQERTHLVCVFLDLQMPVADGWTATKGIRELESQAQGAEYLRVPVVVCTASCLDDLVEDGQTVAQRALSLGADGAVRKPLTPYAVQRILDQYAPRWRSCQADCSDSNLTTTTSSPPSSACSGCSSAHRPAPHPTAPSSLQQHPHPNRLQQHLHRSLHHHQDHHHHQLDRHHDVQQQYPYQYQHQHHEHRPQPVRPSQHCHLEALQHRQHQGGSWAASLPTSTSSTAAATAAPSPQPLPLTPLPR</sequence>
<feature type="compositionally biased region" description="Low complexity" evidence="2">
    <location>
        <begin position="259"/>
        <end position="276"/>
    </location>
</feature>
<feature type="region of interest" description="Disordered" evidence="2">
    <location>
        <begin position="249"/>
        <end position="288"/>
    </location>
</feature>
<dbReference type="Gene3D" id="3.40.50.2300">
    <property type="match status" value="1"/>
</dbReference>
<dbReference type="CDD" id="cd17546">
    <property type="entry name" value="REC_hyHK_CKI1_RcsC-like"/>
    <property type="match status" value="1"/>
</dbReference>
<dbReference type="AlphaFoldDB" id="A0AAD3DU50"/>
<feature type="modified residue" description="4-aspartylphosphate" evidence="1">
    <location>
        <position position="57"/>
    </location>
</feature>
<reference evidence="4 5" key="1">
    <citation type="journal article" date="2021" name="Sci. Rep.">
        <title>Genome sequencing of the multicellular alga Astrephomene provides insights into convergent evolution of germ-soma differentiation.</title>
        <authorList>
            <person name="Yamashita S."/>
            <person name="Yamamoto K."/>
            <person name="Matsuzaki R."/>
            <person name="Suzuki S."/>
            <person name="Yamaguchi H."/>
            <person name="Hirooka S."/>
            <person name="Minakuchi Y."/>
            <person name="Miyagishima S."/>
            <person name="Kawachi M."/>
            <person name="Toyoda A."/>
            <person name="Nozaki H."/>
        </authorList>
    </citation>
    <scope>NUCLEOTIDE SEQUENCE [LARGE SCALE GENOMIC DNA]</scope>
    <source>
        <strain evidence="4 5">NIES-4017</strain>
    </source>
</reference>
<feature type="compositionally biased region" description="Low complexity" evidence="2">
    <location>
        <begin position="153"/>
        <end position="170"/>
    </location>
</feature>
<evidence type="ECO:0000313" key="4">
    <source>
        <dbReference type="EMBL" id="GFR47893.1"/>
    </source>
</evidence>
<keyword evidence="1" id="KW-0597">Phosphoprotein</keyword>
<dbReference type="Proteomes" id="UP001054857">
    <property type="component" value="Unassembled WGS sequence"/>
</dbReference>
<feature type="domain" description="Response regulatory" evidence="3">
    <location>
        <begin position="6"/>
        <end position="137"/>
    </location>
</feature>
<dbReference type="SUPFAM" id="SSF52172">
    <property type="entry name" value="CheY-like"/>
    <property type="match status" value="1"/>
</dbReference>
<dbReference type="SMART" id="SM00448">
    <property type="entry name" value="REC"/>
    <property type="match status" value="1"/>
</dbReference>
<feature type="compositionally biased region" description="Pro residues" evidence="2">
    <location>
        <begin position="277"/>
        <end position="288"/>
    </location>
</feature>
<dbReference type="InterPro" id="IPR001789">
    <property type="entry name" value="Sig_transdc_resp-reg_receiver"/>
</dbReference>
<protein>
    <recommendedName>
        <fullName evidence="3">Response regulatory domain-containing protein</fullName>
    </recommendedName>
</protein>